<dbReference type="SUPFAM" id="SSF55154">
    <property type="entry name" value="CYTH-like phosphatases"/>
    <property type="match status" value="1"/>
</dbReference>
<dbReference type="InterPro" id="IPR033469">
    <property type="entry name" value="CYTH-like_dom_sf"/>
</dbReference>
<accession>A0A1U8Q5W0</accession>
<name>A0A1U8Q5W0_NELNU</name>
<dbReference type="Proteomes" id="UP000189703">
    <property type="component" value="Unplaced"/>
</dbReference>
<dbReference type="OrthoDB" id="2160189at2759"/>
<dbReference type="GeneID" id="104602679"/>
<evidence type="ECO:0000313" key="1">
    <source>
        <dbReference type="Proteomes" id="UP000189703"/>
    </source>
</evidence>
<evidence type="ECO:0000313" key="2">
    <source>
        <dbReference type="RefSeq" id="XP_019054184.1"/>
    </source>
</evidence>
<dbReference type="KEGG" id="nnu:104602679"/>
<dbReference type="OMA" id="SDNRCIV"/>
<sequence>MFHCSLLSPFNPVLTASIDLPCAETLARLWNVLSPFHLQTHFQENVFFDGAAAELSSKRAVLCLRFYNSDNRCIVSLKAKAVIVNGISRVEEDEEEIDQSAVLTVL</sequence>
<dbReference type="RefSeq" id="XP_019054184.1">
    <property type="nucleotide sequence ID" value="XM_019198639.1"/>
</dbReference>
<gene>
    <name evidence="2" type="primary">LOC104602679</name>
</gene>
<dbReference type="PANTHER" id="PTHR34948">
    <property type="entry name" value="OS08G0299200 PROTEIN"/>
    <property type="match status" value="1"/>
</dbReference>
<organism evidence="1 2">
    <name type="scientific">Nelumbo nucifera</name>
    <name type="common">Sacred lotus</name>
    <dbReference type="NCBI Taxonomy" id="4432"/>
    <lineage>
        <taxon>Eukaryota</taxon>
        <taxon>Viridiplantae</taxon>
        <taxon>Streptophyta</taxon>
        <taxon>Embryophyta</taxon>
        <taxon>Tracheophyta</taxon>
        <taxon>Spermatophyta</taxon>
        <taxon>Magnoliopsida</taxon>
        <taxon>Proteales</taxon>
        <taxon>Nelumbonaceae</taxon>
        <taxon>Nelumbo</taxon>
    </lineage>
</organism>
<dbReference type="PANTHER" id="PTHR34948:SF2">
    <property type="entry name" value="TRIPHOSPHATE TUNNEL METALLOENZYME 3"/>
    <property type="match status" value="1"/>
</dbReference>
<keyword evidence="1" id="KW-1185">Reference proteome</keyword>
<dbReference type="InParanoid" id="A0A1U8Q5W0"/>
<protein>
    <submittedName>
        <fullName evidence="2">Triphosphate tunel metalloenzyme 3-like</fullName>
    </submittedName>
</protein>
<dbReference type="AlphaFoldDB" id="A0A1U8Q5W0"/>
<dbReference type="Gene3D" id="2.40.320.10">
    <property type="entry name" value="Hypothetical Protein Pfu-838710-001"/>
    <property type="match status" value="1"/>
</dbReference>
<proteinExistence type="predicted"/>
<reference evidence="2" key="1">
    <citation type="submission" date="2025-08" db="UniProtKB">
        <authorList>
            <consortium name="RefSeq"/>
        </authorList>
    </citation>
    <scope>IDENTIFICATION</scope>
</reference>